<organism evidence="1 2">
    <name type="scientific">Schizosaccharomyces cryophilus (strain OY26 / ATCC MYA-4695 / CBS 11777 / NBRC 106824 / NRRL Y48691)</name>
    <name type="common">Fission yeast</name>
    <dbReference type="NCBI Taxonomy" id="653667"/>
    <lineage>
        <taxon>Eukaryota</taxon>
        <taxon>Fungi</taxon>
        <taxon>Dikarya</taxon>
        <taxon>Ascomycota</taxon>
        <taxon>Taphrinomycotina</taxon>
        <taxon>Schizosaccharomycetes</taxon>
        <taxon>Schizosaccharomycetales</taxon>
        <taxon>Schizosaccharomycetaceae</taxon>
        <taxon>Schizosaccharomyces</taxon>
    </lineage>
</organism>
<evidence type="ECO:0000313" key="2">
    <source>
        <dbReference type="Proteomes" id="UP000015464"/>
    </source>
</evidence>
<dbReference type="HOGENOM" id="CLU_2838311_0_0_1"/>
<dbReference type="AlphaFoldDB" id="S9W6W1"/>
<accession>S9W6W1</accession>
<feature type="non-terminal residue" evidence="1">
    <location>
        <position position="1"/>
    </location>
</feature>
<evidence type="ECO:0000313" key="1">
    <source>
        <dbReference type="EMBL" id="EPY53620.1"/>
    </source>
</evidence>
<gene>
    <name evidence="1" type="ORF">SPOG_05717</name>
</gene>
<dbReference type="RefSeq" id="XP_013022142.1">
    <property type="nucleotide sequence ID" value="XM_013166688.1"/>
</dbReference>
<protein>
    <submittedName>
        <fullName evidence="1">Uncharacterized protein</fullName>
    </submittedName>
</protein>
<proteinExistence type="predicted"/>
<keyword evidence="2" id="KW-1185">Reference proteome</keyword>
<reference evidence="1 2" key="1">
    <citation type="journal article" date="2011" name="Science">
        <title>Comparative functional genomics of the fission yeasts.</title>
        <authorList>
            <person name="Rhind N."/>
            <person name="Chen Z."/>
            <person name="Yassour M."/>
            <person name="Thompson D.A."/>
            <person name="Haas B.J."/>
            <person name="Habib N."/>
            <person name="Wapinski I."/>
            <person name="Roy S."/>
            <person name="Lin M.F."/>
            <person name="Heiman D.I."/>
            <person name="Young S.K."/>
            <person name="Furuya K."/>
            <person name="Guo Y."/>
            <person name="Pidoux A."/>
            <person name="Chen H.M."/>
            <person name="Robbertse B."/>
            <person name="Goldberg J.M."/>
            <person name="Aoki K."/>
            <person name="Bayne E.H."/>
            <person name="Berlin A.M."/>
            <person name="Desjardins C.A."/>
            <person name="Dobbs E."/>
            <person name="Dukaj L."/>
            <person name="Fan L."/>
            <person name="FitzGerald M.G."/>
            <person name="French C."/>
            <person name="Gujja S."/>
            <person name="Hansen K."/>
            <person name="Keifenheim D."/>
            <person name="Levin J.Z."/>
            <person name="Mosher R.A."/>
            <person name="Mueller C.A."/>
            <person name="Pfiffner J."/>
            <person name="Priest M."/>
            <person name="Russ C."/>
            <person name="Smialowska A."/>
            <person name="Swoboda P."/>
            <person name="Sykes S.M."/>
            <person name="Vaughn M."/>
            <person name="Vengrova S."/>
            <person name="Yoder R."/>
            <person name="Zeng Q."/>
            <person name="Allshire R."/>
            <person name="Baulcombe D."/>
            <person name="Birren B.W."/>
            <person name="Brown W."/>
            <person name="Ekwall K."/>
            <person name="Kellis M."/>
            <person name="Leatherwood J."/>
            <person name="Levin H."/>
            <person name="Margalit H."/>
            <person name="Martienssen R."/>
            <person name="Nieduszynski C.A."/>
            <person name="Spatafora J.W."/>
            <person name="Friedman N."/>
            <person name="Dalgaard J.Z."/>
            <person name="Baumann P."/>
            <person name="Niki H."/>
            <person name="Regev A."/>
            <person name="Nusbaum C."/>
        </authorList>
    </citation>
    <scope>NUCLEOTIDE SEQUENCE [LARGE SCALE GENOMIC DNA]</scope>
    <source>
        <strain evidence="2">OY26 / ATCC MYA-4695 / CBS 11777 / NBRC 106824 / NRRL Y48691</strain>
    </source>
</reference>
<dbReference type="GeneID" id="25039437"/>
<sequence length="66" mass="7677">VRESLDIVEYYAYFITIWSILFYDVTEPRQNKKTSENTNPSNKKNPMIHDLGIATIEVAVSRTNLQ</sequence>
<dbReference type="Proteomes" id="UP000015464">
    <property type="component" value="Unassembled WGS sequence"/>
</dbReference>
<name>S9W6W1_SCHCR</name>
<dbReference type="EMBL" id="KE546988">
    <property type="protein sequence ID" value="EPY53620.1"/>
    <property type="molecule type" value="Genomic_DNA"/>
</dbReference>